<evidence type="ECO:0000256" key="1">
    <source>
        <dbReference type="ARBA" id="ARBA00022676"/>
    </source>
</evidence>
<dbReference type="EMBL" id="JACJQB010000019">
    <property type="protein sequence ID" value="MBD2188610.1"/>
    <property type="molecule type" value="Genomic_DNA"/>
</dbReference>
<reference evidence="4 5" key="1">
    <citation type="journal article" date="2020" name="ISME J.">
        <title>Comparative genomics reveals insights into cyanobacterial evolution and habitat adaptation.</title>
        <authorList>
            <person name="Chen M.Y."/>
            <person name="Teng W.K."/>
            <person name="Zhao L."/>
            <person name="Hu C.X."/>
            <person name="Zhou Y.K."/>
            <person name="Han B.P."/>
            <person name="Song L.R."/>
            <person name="Shu W.S."/>
        </authorList>
    </citation>
    <scope>NUCLEOTIDE SEQUENCE [LARGE SCALE GENOMIC DNA]</scope>
    <source>
        <strain evidence="4 5">FACHB-723</strain>
    </source>
</reference>
<evidence type="ECO:0000256" key="3">
    <source>
        <dbReference type="SAM" id="Phobius"/>
    </source>
</evidence>
<feature type="transmembrane region" description="Helical" evidence="3">
    <location>
        <begin position="55"/>
        <end position="78"/>
    </location>
</feature>
<gene>
    <name evidence="4" type="ORF">H6F41_10680</name>
</gene>
<dbReference type="Pfam" id="PF01531">
    <property type="entry name" value="Glyco_transf_11"/>
    <property type="match status" value="1"/>
</dbReference>
<organism evidence="4 5">
    <name type="scientific">Pseudanabaena mucicola FACHB-723</name>
    <dbReference type="NCBI Taxonomy" id="2692860"/>
    <lineage>
        <taxon>Bacteria</taxon>
        <taxon>Bacillati</taxon>
        <taxon>Cyanobacteriota</taxon>
        <taxon>Cyanophyceae</taxon>
        <taxon>Pseudanabaenales</taxon>
        <taxon>Pseudanabaenaceae</taxon>
        <taxon>Pseudanabaena</taxon>
    </lineage>
</organism>
<accession>A0ABR7ZYQ4</accession>
<dbReference type="PANTHER" id="PTHR11927">
    <property type="entry name" value="GALACTOSIDE 2-L-FUCOSYLTRANSFERASE"/>
    <property type="match status" value="1"/>
</dbReference>
<keyword evidence="5" id="KW-1185">Reference proteome</keyword>
<evidence type="ECO:0000313" key="4">
    <source>
        <dbReference type="EMBL" id="MBD2188610.1"/>
    </source>
</evidence>
<keyword evidence="1" id="KW-0328">Glycosyltransferase</keyword>
<comment type="caution">
    <text evidence="4">The sequence shown here is derived from an EMBL/GenBank/DDBJ whole genome shotgun (WGS) entry which is preliminary data.</text>
</comment>
<dbReference type="InterPro" id="IPR002516">
    <property type="entry name" value="Glyco_trans_11"/>
</dbReference>
<dbReference type="PANTHER" id="PTHR11927:SF9">
    <property type="entry name" value="L-FUCOSYLTRANSFERASE"/>
    <property type="match status" value="1"/>
</dbReference>
<proteinExistence type="predicted"/>
<sequence>MVIIQNKSGQLANRLFLFSHFIANAIENEYFLINPTFDEYCQYFYATRSNDFGSYFIYTRFPINIPFILFKICFYLAVKIFPISRWHEFVECSTDEEISLSNTNFLNKFKTKITIVNGWLFRDNKNFLKHSDIIRSFFTPDTEVLEAINQLILDCRNRCEIIVGVHIRRGDYKLWENGKYYFNDDVYINKMNQLEKCFNLIGKRVLFLICSNEPIEIDNFREKNIQLGIGLIIEDLYSLAQCDYLIGPPSTYSMWASFYGKVPLLHIREKSQILKLENFTIVT</sequence>
<dbReference type="Gene3D" id="3.40.50.11350">
    <property type="match status" value="1"/>
</dbReference>
<keyword evidence="3" id="KW-1133">Transmembrane helix</keyword>
<dbReference type="RefSeq" id="WP_190403461.1">
    <property type="nucleotide sequence ID" value="NZ_JACJQB010000019.1"/>
</dbReference>
<evidence type="ECO:0000256" key="2">
    <source>
        <dbReference type="ARBA" id="ARBA00022679"/>
    </source>
</evidence>
<keyword evidence="3" id="KW-0472">Membrane</keyword>
<protein>
    <submittedName>
        <fullName evidence="4">Alpha-1,2-fucosyltransferase</fullName>
    </submittedName>
</protein>
<dbReference type="Proteomes" id="UP000642094">
    <property type="component" value="Unassembled WGS sequence"/>
</dbReference>
<keyword evidence="3" id="KW-0812">Transmembrane</keyword>
<keyword evidence="2" id="KW-0808">Transferase</keyword>
<name>A0ABR7ZYQ4_9CYAN</name>
<evidence type="ECO:0000313" key="5">
    <source>
        <dbReference type="Proteomes" id="UP000642094"/>
    </source>
</evidence>